<accession>A0AAU9ILG8</accession>
<gene>
    <name evidence="7" type="ORF">BSTOLATCC_MIC14385</name>
</gene>
<proteinExistence type="predicted"/>
<evidence type="ECO:0000256" key="3">
    <source>
        <dbReference type="ARBA" id="ARBA00023242"/>
    </source>
</evidence>
<dbReference type="CDD" id="cd12307">
    <property type="entry name" value="RRM_NIFK_like"/>
    <property type="match status" value="1"/>
</dbReference>
<name>A0AAU9ILG8_9CILI</name>
<reference evidence="7" key="1">
    <citation type="submission" date="2021-09" db="EMBL/GenBank/DDBJ databases">
        <authorList>
            <consortium name="AG Swart"/>
            <person name="Singh M."/>
            <person name="Singh A."/>
            <person name="Seah K."/>
            <person name="Emmerich C."/>
        </authorList>
    </citation>
    <scope>NUCLEOTIDE SEQUENCE</scope>
    <source>
        <strain evidence="7">ATCC30299</strain>
    </source>
</reference>
<dbReference type="PANTHER" id="PTHR46754">
    <property type="entry name" value="MKI67 FHA DOMAIN-INTERACTING NUCLEOLAR PHOSPHOPROTEIN"/>
    <property type="match status" value="1"/>
</dbReference>
<evidence type="ECO:0000256" key="2">
    <source>
        <dbReference type="ARBA" id="ARBA00022884"/>
    </source>
</evidence>
<dbReference type="AlphaFoldDB" id="A0AAU9ILG8"/>
<dbReference type="PROSITE" id="PS50102">
    <property type="entry name" value="RRM"/>
    <property type="match status" value="1"/>
</dbReference>
<keyword evidence="8" id="KW-1185">Reference proteome</keyword>
<evidence type="ECO:0000259" key="6">
    <source>
        <dbReference type="PROSITE" id="PS50102"/>
    </source>
</evidence>
<feature type="domain" description="RRM" evidence="6">
    <location>
        <begin position="27"/>
        <end position="105"/>
    </location>
</feature>
<feature type="coiled-coil region" evidence="5">
    <location>
        <begin position="132"/>
        <end position="162"/>
    </location>
</feature>
<evidence type="ECO:0000313" key="8">
    <source>
        <dbReference type="Proteomes" id="UP001162131"/>
    </source>
</evidence>
<evidence type="ECO:0000256" key="4">
    <source>
        <dbReference type="PROSITE-ProRule" id="PRU00176"/>
    </source>
</evidence>
<evidence type="ECO:0000256" key="1">
    <source>
        <dbReference type="ARBA" id="ARBA00004604"/>
    </source>
</evidence>
<dbReference type="Proteomes" id="UP001162131">
    <property type="component" value="Unassembled WGS sequence"/>
</dbReference>
<dbReference type="Gene3D" id="3.30.70.330">
    <property type="match status" value="1"/>
</dbReference>
<dbReference type="GO" id="GO:0003723">
    <property type="term" value="F:RNA binding"/>
    <property type="evidence" value="ECO:0007669"/>
    <property type="project" value="UniProtKB-UniRule"/>
</dbReference>
<keyword evidence="3" id="KW-0539">Nucleus</keyword>
<dbReference type="Pfam" id="PF00076">
    <property type="entry name" value="RRM_1"/>
    <property type="match status" value="1"/>
</dbReference>
<dbReference type="GO" id="GO:0005730">
    <property type="term" value="C:nucleolus"/>
    <property type="evidence" value="ECO:0007669"/>
    <property type="project" value="UniProtKB-SubCell"/>
</dbReference>
<dbReference type="InterPro" id="IPR035979">
    <property type="entry name" value="RBD_domain_sf"/>
</dbReference>
<sequence length="173" mass="20068">MVKLLNSRLERFAKLKKLAPPAASKSGYVYVSHMPEGFEEDALRKFFWQFGKVVKVKVSRSKKTGRSKGYAFVEFLEKDVAKIAAEAMHGFLIFGKQLVCRYLDEVSKFAMVPCKKHIESRYPAFKERYNAKEEKEVTKQRVQKLVENEEKLKEKLKELGVDYDFPGYSALLK</sequence>
<comment type="subcellular location">
    <subcellularLocation>
        <location evidence="1">Nucleus</location>
        <location evidence="1">Nucleolus</location>
    </subcellularLocation>
</comment>
<dbReference type="InterPro" id="IPR012677">
    <property type="entry name" value="Nucleotide-bd_a/b_plait_sf"/>
</dbReference>
<dbReference type="EMBL" id="CAJZBQ010000014">
    <property type="protein sequence ID" value="CAG9315635.1"/>
    <property type="molecule type" value="Genomic_DNA"/>
</dbReference>
<evidence type="ECO:0000313" key="7">
    <source>
        <dbReference type="EMBL" id="CAG9315635.1"/>
    </source>
</evidence>
<protein>
    <recommendedName>
        <fullName evidence="6">RRM domain-containing protein</fullName>
    </recommendedName>
</protein>
<dbReference type="InterPro" id="IPR000504">
    <property type="entry name" value="RRM_dom"/>
</dbReference>
<organism evidence="7 8">
    <name type="scientific">Blepharisma stoltei</name>
    <dbReference type="NCBI Taxonomy" id="1481888"/>
    <lineage>
        <taxon>Eukaryota</taxon>
        <taxon>Sar</taxon>
        <taxon>Alveolata</taxon>
        <taxon>Ciliophora</taxon>
        <taxon>Postciliodesmatophora</taxon>
        <taxon>Heterotrichea</taxon>
        <taxon>Heterotrichida</taxon>
        <taxon>Blepharismidae</taxon>
        <taxon>Blepharisma</taxon>
    </lineage>
</organism>
<comment type="caution">
    <text evidence="7">The sequence shown here is derived from an EMBL/GenBank/DDBJ whole genome shotgun (WGS) entry which is preliminary data.</text>
</comment>
<keyword evidence="2 4" id="KW-0694">RNA-binding</keyword>
<dbReference type="SMART" id="SM00360">
    <property type="entry name" value="RRM"/>
    <property type="match status" value="1"/>
</dbReference>
<keyword evidence="5" id="KW-0175">Coiled coil</keyword>
<evidence type="ECO:0000256" key="5">
    <source>
        <dbReference type="SAM" id="Coils"/>
    </source>
</evidence>
<dbReference type="SUPFAM" id="SSF54928">
    <property type="entry name" value="RNA-binding domain, RBD"/>
    <property type="match status" value="1"/>
</dbReference>